<protein>
    <recommendedName>
        <fullName evidence="7">C2H2-type domain-containing protein</fullName>
    </recommendedName>
</protein>
<dbReference type="InterPro" id="IPR036236">
    <property type="entry name" value="Znf_C2H2_sf"/>
</dbReference>
<keyword evidence="6" id="KW-0812">Transmembrane</keyword>
<accession>A0A6G0TEL8</accession>
<evidence type="ECO:0000256" key="6">
    <source>
        <dbReference type="SAM" id="Phobius"/>
    </source>
</evidence>
<evidence type="ECO:0000313" key="8">
    <source>
        <dbReference type="EMBL" id="KAE9531609.1"/>
    </source>
</evidence>
<feature type="domain" description="C2H2-type" evidence="7">
    <location>
        <begin position="214"/>
        <end position="241"/>
    </location>
</feature>
<name>A0A6G0TEL8_APHGL</name>
<reference evidence="8 9" key="1">
    <citation type="submission" date="2019-08" db="EMBL/GenBank/DDBJ databases">
        <title>The genome of the soybean aphid Biotype 1, its phylome, world population structure and adaptation to the North American continent.</title>
        <authorList>
            <person name="Giordano R."/>
            <person name="Donthu R.K."/>
            <person name="Hernandez A.G."/>
            <person name="Wright C.L."/>
            <person name="Zimin A.V."/>
        </authorList>
    </citation>
    <scope>NUCLEOTIDE SEQUENCE [LARGE SCALE GENOMIC DNA]</scope>
    <source>
        <tissue evidence="8">Whole aphids</tissue>
    </source>
</reference>
<dbReference type="GO" id="GO:0008270">
    <property type="term" value="F:zinc ion binding"/>
    <property type="evidence" value="ECO:0007669"/>
    <property type="project" value="UniProtKB-KW"/>
</dbReference>
<dbReference type="PANTHER" id="PTHR24379:SF121">
    <property type="entry name" value="C2H2-TYPE DOMAIN-CONTAINING PROTEIN"/>
    <property type="match status" value="1"/>
</dbReference>
<evidence type="ECO:0000256" key="4">
    <source>
        <dbReference type="ARBA" id="ARBA00022833"/>
    </source>
</evidence>
<dbReference type="Pfam" id="PF12874">
    <property type="entry name" value="zf-met"/>
    <property type="match status" value="1"/>
</dbReference>
<keyword evidence="6" id="KW-0472">Membrane</keyword>
<dbReference type="PROSITE" id="PS50157">
    <property type="entry name" value="ZINC_FINGER_C2H2_2"/>
    <property type="match status" value="3"/>
</dbReference>
<keyword evidence="3 5" id="KW-0863">Zinc-finger</keyword>
<dbReference type="Proteomes" id="UP000475862">
    <property type="component" value="Unassembled WGS sequence"/>
</dbReference>
<dbReference type="Gene3D" id="3.30.160.60">
    <property type="entry name" value="Classic Zinc Finger"/>
    <property type="match status" value="2"/>
</dbReference>
<evidence type="ECO:0000256" key="1">
    <source>
        <dbReference type="ARBA" id="ARBA00022723"/>
    </source>
</evidence>
<evidence type="ECO:0000256" key="5">
    <source>
        <dbReference type="PROSITE-ProRule" id="PRU00042"/>
    </source>
</evidence>
<evidence type="ECO:0000313" key="9">
    <source>
        <dbReference type="Proteomes" id="UP000475862"/>
    </source>
</evidence>
<dbReference type="SMART" id="SM00355">
    <property type="entry name" value="ZnF_C2H2"/>
    <property type="match status" value="4"/>
</dbReference>
<keyword evidence="1" id="KW-0479">Metal-binding</keyword>
<keyword evidence="2" id="KW-0677">Repeat</keyword>
<keyword evidence="4" id="KW-0862">Zinc</keyword>
<dbReference type="SUPFAM" id="SSF57667">
    <property type="entry name" value="beta-beta-alpha zinc fingers"/>
    <property type="match status" value="2"/>
</dbReference>
<keyword evidence="9" id="KW-1185">Reference proteome</keyword>
<dbReference type="InterPro" id="IPR013087">
    <property type="entry name" value="Znf_C2H2_type"/>
</dbReference>
<comment type="caution">
    <text evidence="8">The sequence shown here is derived from an EMBL/GenBank/DDBJ whole genome shotgun (WGS) entry which is preliminary data.</text>
</comment>
<feature type="domain" description="C2H2-type" evidence="7">
    <location>
        <begin position="157"/>
        <end position="184"/>
    </location>
</feature>
<sequence>TTVLSVLQCSRMIRYNRLNTQTRVWLWMAHTILHTTTVSTTYHYTIQIQIKKNMGFKDDFISNIKRNEIRHCKKEKKTKDITTNTYPSKTSLDDEEFTFLLKRIVNKLRKKKKKSKKIKYEKVSNHIDNDEVKCSVCKQLFSKTYFAIHMQSHKTFYNCDICNKNFSYLSIFNRHKATHKVDMIVYDCKLCNIKFRNPSDLSKHDNIFHEEESIKCLFCFKKFKQFNDFLNHINMYSFDKPSQSLTDHIKIHSEGIHCSSCCTCKMSFAKRDTFLFKNAFLRKLVKSQYVPNISFTKKSTGFFGLTLATCTINFVKVGVTYFIKYSSLVKLSMYSKSVNFSKSSSNVI</sequence>
<dbReference type="PROSITE" id="PS00028">
    <property type="entry name" value="ZINC_FINGER_C2H2_1"/>
    <property type="match status" value="2"/>
</dbReference>
<feature type="transmembrane region" description="Helical" evidence="6">
    <location>
        <begin position="302"/>
        <end position="323"/>
    </location>
</feature>
<gene>
    <name evidence="8" type="ORF">AGLY_010815</name>
</gene>
<dbReference type="EMBL" id="VYZN01000041">
    <property type="protein sequence ID" value="KAE9531609.1"/>
    <property type="molecule type" value="Genomic_DNA"/>
</dbReference>
<proteinExistence type="predicted"/>
<evidence type="ECO:0000259" key="7">
    <source>
        <dbReference type="PROSITE" id="PS50157"/>
    </source>
</evidence>
<dbReference type="OrthoDB" id="6077919at2759"/>
<keyword evidence="6" id="KW-1133">Transmembrane helix</keyword>
<organism evidence="8 9">
    <name type="scientific">Aphis glycines</name>
    <name type="common">Soybean aphid</name>
    <dbReference type="NCBI Taxonomy" id="307491"/>
    <lineage>
        <taxon>Eukaryota</taxon>
        <taxon>Metazoa</taxon>
        <taxon>Ecdysozoa</taxon>
        <taxon>Arthropoda</taxon>
        <taxon>Hexapoda</taxon>
        <taxon>Insecta</taxon>
        <taxon>Pterygota</taxon>
        <taxon>Neoptera</taxon>
        <taxon>Paraneoptera</taxon>
        <taxon>Hemiptera</taxon>
        <taxon>Sternorrhyncha</taxon>
        <taxon>Aphidomorpha</taxon>
        <taxon>Aphidoidea</taxon>
        <taxon>Aphididae</taxon>
        <taxon>Aphidini</taxon>
        <taxon>Aphis</taxon>
        <taxon>Aphis</taxon>
    </lineage>
</organism>
<evidence type="ECO:0000256" key="3">
    <source>
        <dbReference type="ARBA" id="ARBA00022771"/>
    </source>
</evidence>
<evidence type="ECO:0000256" key="2">
    <source>
        <dbReference type="ARBA" id="ARBA00022737"/>
    </source>
</evidence>
<feature type="non-terminal residue" evidence="8">
    <location>
        <position position="348"/>
    </location>
</feature>
<dbReference type="PANTHER" id="PTHR24379">
    <property type="entry name" value="KRAB AND ZINC FINGER DOMAIN-CONTAINING"/>
    <property type="match status" value="1"/>
</dbReference>
<feature type="non-terminal residue" evidence="8">
    <location>
        <position position="1"/>
    </location>
</feature>
<dbReference type="AlphaFoldDB" id="A0A6G0TEL8"/>
<feature type="domain" description="C2H2-type" evidence="7">
    <location>
        <begin position="186"/>
        <end position="214"/>
    </location>
</feature>